<gene>
    <name evidence="2" type="ORF">VE26_05960</name>
</gene>
<evidence type="ECO:0000313" key="2">
    <source>
        <dbReference type="EMBL" id="KKB09465.1"/>
    </source>
</evidence>
<comment type="caution">
    <text evidence="2">The sequence shown here is derived from an EMBL/GenBank/DDBJ whole genome shotgun (WGS) entry which is preliminary data.</text>
</comment>
<dbReference type="Proteomes" id="UP000033649">
    <property type="component" value="Unassembled WGS sequence"/>
</dbReference>
<accession>A0A0F5FLM0</accession>
<evidence type="ECO:0000259" key="1">
    <source>
        <dbReference type="Pfam" id="PF06527"/>
    </source>
</evidence>
<keyword evidence="3" id="KW-1185">Reference proteome</keyword>
<dbReference type="PATRIC" id="fig|429727.3.peg.1237"/>
<sequence>MSIFRSHNAPRLRHMEIPASFVSRLAAWLRYTNAKLFCTDFGLEFEGISAGRPDQLQGLADLTGQVVEDLGHGPVRSGRRFLIDGQLLSTAFLDRVDLWVCPECVAEDMAAAPHLPPEATIAVRRDNVVTAIGSCHIHGRSFVHAGRSPWRAGNHDTSLTTIDIPARLPELTAMSLQTGASPFDAFVRLRMEGGGTDHPLLGAIPLMPAIQLCGRVGNAVLNHGLPNQRRLLRPELNRLYNAGLTVLDGGEDALAALMEELGARIPAGSTVSPKVLMPKVWGLLERCTHDDAYGPIRDAMSGAASRSLFGQYPWRMLGGSAKSRRWQSLLTIQQQHGIGRSTARTFARLAGAFHPQHGTWVDADVFERWMALDAGLVPSWQAGRDVGASPQAMASLIAGGHLVPVGEVRPRQGAFPWLRRQQVKDLFSSMLASAQPCNATDEGRLSIVDIPSRVPGALPALHDAIVQGRIKVWRLINEKPYPSIVVELDAVFGLLSPGESNSMEFLSPAQFARRCGIGSSAGHALVEMGMFRSETRLNRETGLRRRSIPASEVDRFEAEYITGTKLARTLRVQPRDVIAVLAERGVHPQDTGDAPITLFLRSDLAAAV</sequence>
<proteinExistence type="predicted"/>
<dbReference type="EMBL" id="JZEY01000054">
    <property type="protein sequence ID" value="KKB09465.1"/>
    <property type="molecule type" value="Genomic_DNA"/>
</dbReference>
<dbReference type="InterPro" id="IPR009492">
    <property type="entry name" value="TniQ"/>
</dbReference>
<organism evidence="2 3">
    <name type="scientific">Devosia chinhatensis</name>
    <dbReference type="NCBI Taxonomy" id="429727"/>
    <lineage>
        <taxon>Bacteria</taxon>
        <taxon>Pseudomonadati</taxon>
        <taxon>Pseudomonadota</taxon>
        <taxon>Alphaproteobacteria</taxon>
        <taxon>Hyphomicrobiales</taxon>
        <taxon>Devosiaceae</taxon>
        <taxon>Devosia</taxon>
    </lineage>
</organism>
<reference evidence="2 3" key="1">
    <citation type="submission" date="2015-03" db="EMBL/GenBank/DDBJ databases">
        <authorList>
            <person name="Hassan Y."/>
            <person name="Lepp D."/>
            <person name="Li X.-Z."/>
            <person name="Zhou T."/>
        </authorList>
    </citation>
    <scope>NUCLEOTIDE SEQUENCE [LARGE SCALE GENOMIC DNA]</scope>
    <source>
        <strain evidence="2 3">IPL18</strain>
    </source>
</reference>
<dbReference type="AlphaFoldDB" id="A0A0F5FLM0"/>
<evidence type="ECO:0000313" key="3">
    <source>
        <dbReference type="Proteomes" id="UP000033649"/>
    </source>
</evidence>
<dbReference type="RefSeq" id="WP_046104159.1">
    <property type="nucleotide sequence ID" value="NZ_JZEY01000054.1"/>
</dbReference>
<dbReference type="STRING" id="429727.VE26_05960"/>
<protein>
    <recommendedName>
        <fullName evidence="1">TniQ domain-containing protein</fullName>
    </recommendedName>
</protein>
<feature type="domain" description="TniQ" evidence="1">
    <location>
        <begin position="10"/>
        <end position="140"/>
    </location>
</feature>
<dbReference type="OrthoDB" id="7595282at2"/>
<dbReference type="Pfam" id="PF06527">
    <property type="entry name" value="TniQ"/>
    <property type="match status" value="1"/>
</dbReference>
<name>A0A0F5FLM0_9HYPH</name>